<proteinExistence type="predicted"/>
<dbReference type="RefSeq" id="WP_120636446.1">
    <property type="nucleotide sequence ID" value="NZ_RAQU01000004.1"/>
</dbReference>
<dbReference type="InterPro" id="IPR052729">
    <property type="entry name" value="Acyl/Acetyltrans_Enzymes"/>
</dbReference>
<dbReference type="SUPFAM" id="SSF55729">
    <property type="entry name" value="Acyl-CoA N-acyltransferases (Nat)"/>
    <property type="match status" value="1"/>
</dbReference>
<evidence type="ECO:0000259" key="1">
    <source>
        <dbReference type="PROSITE" id="PS51186"/>
    </source>
</evidence>
<dbReference type="CDD" id="cd04301">
    <property type="entry name" value="NAT_SF"/>
    <property type="match status" value="1"/>
</dbReference>
<dbReference type="InterPro" id="IPR016181">
    <property type="entry name" value="Acyl_CoA_acyltransferase"/>
</dbReference>
<keyword evidence="4" id="KW-1185">Reference proteome</keyword>
<dbReference type="GO" id="GO:0016747">
    <property type="term" value="F:acyltransferase activity, transferring groups other than amino-acyl groups"/>
    <property type="evidence" value="ECO:0007669"/>
    <property type="project" value="InterPro"/>
</dbReference>
<dbReference type="Pfam" id="PF00583">
    <property type="entry name" value="Acetyltransf_1"/>
    <property type="match status" value="1"/>
</dbReference>
<dbReference type="EMBL" id="RAQU01000004">
    <property type="protein sequence ID" value="RKK06124.1"/>
    <property type="molecule type" value="Genomic_DNA"/>
</dbReference>
<feature type="domain" description="N-acetyltransferase" evidence="1">
    <location>
        <begin position="3"/>
        <end position="132"/>
    </location>
</feature>
<dbReference type="Pfam" id="PF18014">
    <property type="entry name" value="Acetyltransf_18"/>
    <property type="match status" value="1"/>
</dbReference>
<sequence length="279" mass="28910">MTPTIRTAGAAELAVMAEWATQEGWNPGLADAAAFLAADPEGFLLAEDASGRPAACISAVQQGEGFGFIGFYIVRPDLRGQGLGMALWRQAMARLAGRVIGLDGVVARQADYSRSGFRTAWRNVRYAARPSAVGGGQGVVVPAAGLPFEAVSALDASVLPAPRENFLRPWLSAPGHRALAVLRDGVLTGFGVLRPSRDGARIGPLTAADAPSARALFDALIEGQTGPVFLDLPEANAAAVALAEAAGMKPVFETARMYAGQAPAIPLERAFGLASFELG</sequence>
<dbReference type="Gene3D" id="3.40.630.30">
    <property type="match status" value="1"/>
</dbReference>
<evidence type="ECO:0000313" key="3">
    <source>
        <dbReference type="EMBL" id="RMI25613.1"/>
    </source>
</evidence>
<dbReference type="PANTHER" id="PTHR47237">
    <property type="entry name" value="SLL0310 PROTEIN"/>
    <property type="match status" value="1"/>
</dbReference>
<evidence type="ECO:0000313" key="2">
    <source>
        <dbReference type="EMBL" id="RKK06124.1"/>
    </source>
</evidence>
<accession>A0A3A9JQN0</accession>
<dbReference type="Proteomes" id="UP000278036">
    <property type="component" value="Unassembled WGS sequence"/>
</dbReference>
<comment type="caution">
    <text evidence="2">The sequence shown here is derived from an EMBL/GenBank/DDBJ whole genome shotgun (WGS) entry which is preliminary data.</text>
</comment>
<dbReference type="InterPro" id="IPR000182">
    <property type="entry name" value="GNAT_dom"/>
</dbReference>
<name>A0A3A9JQN0_9PROT</name>
<dbReference type="OrthoDB" id="20916at2"/>
<gene>
    <name evidence="2" type="ORF">D6Z83_00945</name>
    <name evidence="3" type="ORF">EBE87_07835</name>
</gene>
<dbReference type="PROSITE" id="PS51186">
    <property type="entry name" value="GNAT"/>
    <property type="match status" value="1"/>
</dbReference>
<protein>
    <submittedName>
        <fullName evidence="2 3">N-acetyltransferase</fullName>
    </submittedName>
</protein>
<reference evidence="2 5" key="1">
    <citation type="submission" date="2018-09" db="EMBL/GenBank/DDBJ databases">
        <title>Roseomonas sp. nov., isolated from feces of Tibetan antelopes in the Qinghai-Tibet plateau, China.</title>
        <authorList>
            <person name="Tian Z."/>
        </authorList>
    </citation>
    <scope>NUCLEOTIDE SEQUENCE [LARGE SCALE GENOMIC DNA]</scope>
    <source>
        <strain evidence="3 4">Z23</strain>
        <strain evidence="2 5">Z24</strain>
    </source>
</reference>
<dbReference type="Proteomes" id="UP000274097">
    <property type="component" value="Unassembled WGS sequence"/>
</dbReference>
<dbReference type="Gene3D" id="3.40.630.90">
    <property type="match status" value="1"/>
</dbReference>
<keyword evidence="2" id="KW-0808">Transferase</keyword>
<organism evidence="2 5">
    <name type="scientific">Teichococcus wenyumeiae</name>
    <dbReference type="NCBI Taxonomy" id="2478470"/>
    <lineage>
        <taxon>Bacteria</taxon>
        <taxon>Pseudomonadati</taxon>
        <taxon>Pseudomonadota</taxon>
        <taxon>Alphaproteobacteria</taxon>
        <taxon>Acetobacterales</taxon>
        <taxon>Roseomonadaceae</taxon>
        <taxon>Roseomonas</taxon>
    </lineage>
</organism>
<dbReference type="AlphaFoldDB" id="A0A3A9JQN0"/>
<dbReference type="PANTHER" id="PTHR47237:SF1">
    <property type="entry name" value="SLL0310 PROTEIN"/>
    <property type="match status" value="1"/>
</dbReference>
<dbReference type="InterPro" id="IPR041496">
    <property type="entry name" value="YitH/HolE_GNAT"/>
</dbReference>
<evidence type="ECO:0000313" key="5">
    <source>
        <dbReference type="Proteomes" id="UP000278036"/>
    </source>
</evidence>
<dbReference type="InParanoid" id="A0A3A9JQN0"/>
<dbReference type="EMBL" id="RFLX01000004">
    <property type="protein sequence ID" value="RMI25613.1"/>
    <property type="molecule type" value="Genomic_DNA"/>
</dbReference>
<evidence type="ECO:0000313" key="4">
    <source>
        <dbReference type="Proteomes" id="UP000274097"/>
    </source>
</evidence>